<gene>
    <name evidence="10 13" type="primary">glmS</name>
    <name evidence="13" type="ORF">JG29_11280</name>
</gene>
<dbReference type="RefSeq" id="WP_045922981.1">
    <property type="nucleotide sequence ID" value="NZ_JBHTHW010000008.1"/>
</dbReference>
<dbReference type="Gene3D" id="3.60.20.10">
    <property type="entry name" value="Glutamine Phosphoribosylpyrophosphate, subunit 1, domain 1"/>
    <property type="match status" value="1"/>
</dbReference>
<evidence type="ECO:0000259" key="12">
    <source>
        <dbReference type="PROSITE" id="PS51464"/>
    </source>
</evidence>
<dbReference type="CDD" id="cd05009">
    <property type="entry name" value="SIS_GlmS_GlmD_2"/>
    <property type="match status" value="1"/>
</dbReference>
<keyword evidence="14" id="KW-1185">Reference proteome</keyword>
<dbReference type="GO" id="GO:0004360">
    <property type="term" value="F:glutamine-fructose-6-phosphate transaminase (isomerizing) activity"/>
    <property type="evidence" value="ECO:0007669"/>
    <property type="project" value="UniProtKB-UniRule"/>
</dbReference>
<feature type="domain" description="SIS" evidence="12">
    <location>
        <begin position="284"/>
        <end position="437"/>
    </location>
</feature>
<dbReference type="CDD" id="cd00714">
    <property type="entry name" value="GFAT"/>
    <property type="match status" value="1"/>
</dbReference>
<feature type="domain" description="Glutamine amidotransferase type-2" evidence="11">
    <location>
        <begin position="2"/>
        <end position="219"/>
    </location>
</feature>
<comment type="catalytic activity">
    <reaction evidence="1 10">
        <text>D-fructose 6-phosphate + L-glutamine = D-glucosamine 6-phosphate + L-glutamate</text>
        <dbReference type="Rhea" id="RHEA:13237"/>
        <dbReference type="ChEBI" id="CHEBI:29985"/>
        <dbReference type="ChEBI" id="CHEBI:58359"/>
        <dbReference type="ChEBI" id="CHEBI:58725"/>
        <dbReference type="ChEBI" id="CHEBI:61527"/>
        <dbReference type="EC" id="2.6.1.16"/>
    </reaction>
</comment>
<evidence type="ECO:0000259" key="11">
    <source>
        <dbReference type="PROSITE" id="PS51278"/>
    </source>
</evidence>
<dbReference type="InterPro" id="IPR047084">
    <property type="entry name" value="GFAT_N"/>
</dbReference>
<evidence type="ECO:0000256" key="8">
    <source>
        <dbReference type="ARBA" id="ARBA00022737"/>
    </source>
</evidence>
<evidence type="ECO:0000256" key="6">
    <source>
        <dbReference type="ARBA" id="ARBA00022576"/>
    </source>
</evidence>
<evidence type="ECO:0000313" key="14">
    <source>
        <dbReference type="Proteomes" id="UP000033695"/>
    </source>
</evidence>
<dbReference type="InterPro" id="IPR001347">
    <property type="entry name" value="SIS_dom"/>
</dbReference>
<feature type="domain" description="SIS" evidence="12">
    <location>
        <begin position="455"/>
        <end position="593"/>
    </location>
</feature>
<dbReference type="CDD" id="cd05008">
    <property type="entry name" value="SIS_GlmS_GlmD_1"/>
    <property type="match status" value="1"/>
</dbReference>
<keyword evidence="5 10" id="KW-0963">Cytoplasm</keyword>
<reference evidence="13 14" key="1">
    <citation type="submission" date="2014-12" db="EMBL/GenBank/DDBJ databases">
        <title>Comparative genomics of the lactic acid bacteria isolated from the honey bee gut.</title>
        <authorList>
            <person name="Ellegaard K.M."/>
            <person name="Tamarit D."/>
            <person name="Javelind E."/>
            <person name="Olofsson T."/>
            <person name="Andersson S.G."/>
            <person name="Vasquez A."/>
        </authorList>
    </citation>
    <scope>NUCLEOTIDE SEQUENCE [LARGE SCALE GENOMIC DNA]</scope>
    <source>
        <strain evidence="13 14">Hon2</strain>
    </source>
</reference>
<evidence type="ECO:0000256" key="2">
    <source>
        <dbReference type="ARBA" id="ARBA00004496"/>
    </source>
</evidence>
<dbReference type="Pfam" id="PF13522">
    <property type="entry name" value="GATase_6"/>
    <property type="match status" value="1"/>
</dbReference>
<dbReference type="InterPro" id="IPR046348">
    <property type="entry name" value="SIS_dom_sf"/>
</dbReference>
<dbReference type="GO" id="GO:0097367">
    <property type="term" value="F:carbohydrate derivative binding"/>
    <property type="evidence" value="ECO:0007669"/>
    <property type="project" value="InterPro"/>
</dbReference>
<dbReference type="NCBIfam" id="TIGR01135">
    <property type="entry name" value="glmS"/>
    <property type="match status" value="1"/>
</dbReference>
<dbReference type="InterPro" id="IPR005855">
    <property type="entry name" value="GFAT"/>
</dbReference>
<dbReference type="FunFam" id="3.40.50.10490:FF:000022">
    <property type="entry name" value="Glutamine--fructose-6-phosphate aminotransferase [isomerizing]"/>
    <property type="match status" value="1"/>
</dbReference>
<dbReference type="GO" id="GO:0006002">
    <property type="term" value="P:fructose 6-phosphate metabolic process"/>
    <property type="evidence" value="ECO:0007669"/>
    <property type="project" value="TreeGrafter"/>
</dbReference>
<feature type="initiator methionine" description="Removed" evidence="10">
    <location>
        <position position="1"/>
    </location>
</feature>
<dbReference type="EC" id="2.6.1.16" evidence="3 10"/>
<dbReference type="GO" id="GO:0005975">
    <property type="term" value="P:carbohydrate metabolic process"/>
    <property type="evidence" value="ECO:0007669"/>
    <property type="project" value="UniProtKB-UniRule"/>
</dbReference>
<dbReference type="PANTHER" id="PTHR10937:SF0">
    <property type="entry name" value="GLUTAMINE--FRUCTOSE-6-PHOSPHATE TRANSAMINASE (ISOMERIZING)"/>
    <property type="match status" value="1"/>
</dbReference>
<sequence>MCGVIGVVGNNNATEILLSGLKRLEYRGYDSAGIYVNDQHGNDHLIKRVGKIVNLQQAITNEDSGITGIGHTRWATHGKPSQSNAHPHFSQDRRFYLVHNGVINNFAELKAKYLTGVEFQSDTDSEVVVQLVDYFAVTDQVDALTAFRKTLQLLEGSYAFALMDRQEPDKIFIAKNKSPLLIGLAAGYNLICSDALAFLDQTDTFLEIHDGEMGIITKDNVQLTTLDNQPVQRQPYQVQMDANDLSKGTYDSYMLKEIDEQPAVLRRISEYYYSSEQDKLAPQLLDDLQKADRLYIVAAGTSYHAGLVARQLFEELADIPVEVQLASEFGYHMPKLSAHPFFIFLSQSGETADSRQVLDQVRHLNYPTLTITNVINSTLAREAEYSLPLCAGPEVAVASTKAYIAQIAVQAILAQKLGLRKKIAAASELDVAQQLGLAANAIQTIVDQKDYLEQLSHDYFAQQNAAFFIGRGNGYAVAIEAALKLKEVSYVHAEGFAAGELKHGTIALIEEQTPVVAFILEQSTAAHTRSNVKEVLSRGAHTLIISKQSLAQEGDQLVVADLDERLMPLVAIVPAQLFAYYTAVERGNDVDQPRNLAKSVTVE</sequence>
<dbReference type="FunFam" id="3.60.20.10:FF:000006">
    <property type="entry name" value="Glutamine--fructose-6-phosphate aminotransferase [isomerizing]"/>
    <property type="match status" value="1"/>
</dbReference>
<feature type="active site" description="For Fru-6P isomerization activity" evidence="10">
    <location>
        <position position="598"/>
    </location>
</feature>
<comment type="caution">
    <text evidence="13">The sequence shown here is derived from an EMBL/GenBank/DDBJ whole genome shotgun (WGS) entry which is preliminary data.</text>
</comment>
<dbReference type="InterPro" id="IPR035466">
    <property type="entry name" value="GlmS/AgaS_SIS"/>
</dbReference>
<evidence type="ECO:0000256" key="7">
    <source>
        <dbReference type="ARBA" id="ARBA00022679"/>
    </source>
</evidence>
<dbReference type="EMBL" id="JXBZ01000008">
    <property type="protein sequence ID" value="KJY48717.1"/>
    <property type="molecule type" value="Genomic_DNA"/>
</dbReference>
<dbReference type="PROSITE" id="PS51464">
    <property type="entry name" value="SIS"/>
    <property type="match status" value="2"/>
</dbReference>
<organism evidence="13 14">
    <name type="scientific">Bombilactobacillus mellis</name>
    <dbReference type="NCBI Taxonomy" id="1218508"/>
    <lineage>
        <taxon>Bacteria</taxon>
        <taxon>Bacillati</taxon>
        <taxon>Bacillota</taxon>
        <taxon>Bacilli</taxon>
        <taxon>Lactobacillales</taxon>
        <taxon>Lactobacillaceae</taxon>
        <taxon>Bombilactobacillus</taxon>
    </lineage>
</organism>
<dbReference type="HOGENOM" id="CLU_012520_7_1_9"/>
<dbReference type="InterPro" id="IPR035490">
    <property type="entry name" value="GlmS/FrlB_SIS"/>
</dbReference>
<evidence type="ECO:0000256" key="5">
    <source>
        <dbReference type="ARBA" id="ARBA00022490"/>
    </source>
</evidence>
<dbReference type="OrthoDB" id="106547at2"/>
<dbReference type="SUPFAM" id="SSF56235">
    <property type="entry name" value="N-terminal nucleophile aminohydrolases (Ntn hydrolases)"/>
    <property type="match status" value="1"/>
</dbReference>
<dbReference type="Gene3D" id="3.40.50.10490">
    <property type="entry name" value="Glucose-6-phosphate isomerase like protein, domain 1"/>
    <property type="match status" value="2"/>
</dbReference>
<dbReference type="Pfam" id="PF01380">
    <property type="entry name" value="SIS"/>
    <property type="match status" value="2"/>
</dbReference>
<feature type="active site" description="Nucleophile; for GATase activity" evidence="10">
    <location>
        <position position="2"/>
    </location>
</feature>
<dbReference type="GO" id="GO:0006487">
    <property type="term" value="P:protein N-linked glycosylation"/>
    <property type="evidence" value="ECO:0007669"/>
    <property type="project" value="TreeGrafter"/>
</dbReference>
<proteinExistence type="inferred from homology"/>
<dbReference type="STRING" id="1218508.JG29_11280"/>
<evidence type="ECO:0000256" key="4">
    <source>
        <dbReference type="ARBA" id="ARBA00016090"/>
    </source>
</evidence>
<dbReference type="Proteomes" id="UP000033695">
    <property type="component" value="Unassembled WGS sequence"/>
</dbReference>
<keyword evidence="8" id="KW-0677">Repeat</keyword>
<keyword evidence="9" id="KW-0315">Glutamine amidotransferase</keyword>
<dbReference type="SUPFAM" id="SSF53697">
    <property type="entry name" value="SIS domain"/>
    <property type="match status" value="1"/>
</dbReference>
<dbReference type="NCBIfam" id="NF001484">
    <property type="entry name" value="PRK00331.1"/>
    <property type="match status" value="1"/>
</dbReference>
<comment type="subunit">
    <text evidence="10">Homodimer.</text>
</comment>
<evidence type="ECO:0000313" key="13">
    <source>
        <dbReference type="EMBL" id="KJY48717.1"/>
    </source>
</evidence>
<dbReference type="GO" id="GO:0006047">
    <property type="term" value="P:UDP-N-acetylglucosamine metabolic process"/>
    <property type="evidence" value="ECO:0007669"/>
    <property type="project" value="TreeGrafter"/>
</dbReference>
<name>A0A0F4KPW4_9LACO</name>
<comment type="function">
    <text evidence="10">Catalyzes the first step in hexosamine metabolism, converting fructose-6P into glucosamine-6P using glutamine as a nitrogen source.</text>
</comment>
<keyword evidence="7 10" id="KW-0808">Transferase</keyword>
<dbReference type="HAMAP" id="MF_00164">
    <property type="entry name" value="GlmS"/>
    <property type="match status" value="1"/>
</dbReference>
<evidence type="ECO:0000256" key="1">
    <source>
        <dbReference type="ARBA" id="ARBA00001031"/>
    </source>
</evidence>
<comment type="subcellular location">
    <subcellularLocation>
        <location evidence="2 10">Cytoplasm</location>
    </subcellularLocation>
</comment>
<dbReference type="AlphaFoldDB" id="A0A0F4KPW4"/>
<accession>A0A0F4KPW4</accession>
<dbReference type="InterPro" id="IPR029055">
    <property type="entry name" value="Ntn_hydrolases_N"/>
</dbReference>
<dbReference type="GO" id="GO:0005829">
    <property type="term" value="C:cytosol"/>
    <property type="evidence" value="ECO:0007669"/>
    <property type="project" value="TreeGrafter"/>
</dbReference>
<evidence type="ECO:0000256" key="10">
    <source>
        <dbReference type="HAMAP-Rule" id="MF_00164"/>
    </source>
</evidence>
<protein>
    <recommendedName>
        <fullName evidence="4 10">Glutamine--fructose-6-phosphate aminotransferase [isomerizing]</fullName>
        <ecNumber evidence="3 10">2.6.1.16</ecNumber>
    </recommendedName>
    <alternativeName>
        <fullName evidence="10">D-fructose-6-phosphate amidotransferase</fullName>
    </alternativeName>
    <alternativeName>
        <fullName evidence="10">GFAT</fullName>
    </alternativeName>
    <alternativeName>
        <fullName evidence="10">Glucosamine-6-phosphate synthase</fullName>
    </alternativeName>
    <alternativeName>
        <fullName evidence="10">Hexosephosphate aminotransferase</fullName>
    </alternativeName>
    <alternativeName>
        <fullName evidence="10">L-glutamine--D-fructose-6-phosphate amidotransferase</fullName>
    </alternativeName>
</protein>
<dbReference type="PROSITE" id="PS51278">
    <property type="entry name" value="GATASE_TYPE_2"/>
    <property type="match status" value="1"/>
</dbReference>
<dbReference type="InterPro" id="IPR017932">
    <property type="entry name" value="GATase_2_dom"/>
</dbReference>
<keyword evidence="6 10" id="KW-0032">Aminotransferase</keyword>
<evidence type="ECO:0000256" key="3">
    <source>
        <dbReference type="ARBA" id="ARBA00012916"/>
    </source>
</evidence>
<dbReference type="PATRIC" id="fig|1218508.4.peg.1115"/>
<dbReference type="FunFam" id="3.40.50.10490:FF:000001">
    <property type="entry name" value="Glutamine--fructose-6-phosphate aminotransferase [isomerizing]"/>
    <property type="match status" value="1"/>
</dbReference>
<evidence type="ECO:0000256" key="9">
    <source>
        <dbReference type="ARBA" id="ARBA00022962"/>
    </source>
</evidence>
<dbReference type="PANTHER" id="PTHR10937">
    <property type="entry name" value="GLUCOSAMINE--FRUCTOSE-6-PHOSPHATE AMINOTRANSFERASE, ISOMERIZING"/>
    <property type="match status" value="1"/>
</dbReference>